<feature type="region of interest" description="Disordered" evidence="1">
    <location>
        <begin position="154"/>
        <end position="182"/>
    </location>
</feature>
<proteinExistence type="predicted"/>
<accession>A0A0D7AT57</accession>
<keyword evidence="3" id="KW-1185">Reference proteome</keyword>
<dbReference type="AlphaFoldDB" id="A0A0D7AT57"/>
<feature type="region of interest" description="Disordered" evidence="1">
    <location>
        <begin position="82"/>
        <end position="104"/>
    </location>
</feature>
<protein>
    <submittedName>
        <fullName evidence="2">Uncharacterized protein</fullName>
    </submittedName>
</protein>
<evidence type="ECO:0000256" key="1">
    <source>
        <dbReference type="SAM" id="MobiDB-lite"/>
    </source>
</evidence>
<feature type="compositionally biased region" description="Polar residues" evidence="1">
    <location>
        <begin position="166"/>
        <end position="176"/>
    </location>
</feature>
<name>A0A0D7AT57_9AGAR</name>
<organism evidence="2 3">
    <name type="scientific">Cylindrobasidium torrendii FP15055 ss-10</name>
    <dbReference type="NCBI Taxonomy" id="1314674"/>
    <lineage>
        <taxon>Eukaryota</taxon>
        <taxon>Fungi</taxon>
        <taxon>Dikarya</taxon>
        <taxon>Basidiomycota</taxon>
        <taxon>Agaricomycotina</taxon>
        <taxon>Agaricomycetes</taxon>
        <taxon>Agaricomycetidae</taxon>
        <taxon>Agaricales</taxon>
        <taxon>Marasmiineae</taxon>
        <taxon>Physalacriaceae</taxon>
        <taxon>Cylindrobasidium</taxon>
    </lineage>
</organism>
<dbReference type="Proteomes" id="UP000054007">
    <property type="component" value="Unassembled WGS sequence"/>
</dbReference>
<evidence type="ECO:0000313" key="3">
    <source>
        <dbReference type="Proteomes" id="UP000054007"/>
    </source>
</evidence>
<evidence type="ECO:0000313" key="2">
    <source>
        <dbReference type="EMBL" id="KIY61014.1"/>
    </source>
</evidence>
<dbReference type="EMBL" id="KN881098">
    <property type="protein sequence ID" value="KIY61014.1"/>
    <property type="molecule type" value="Genomic_DNA"/>
</dbReference>
<reference evidence="2 3" key="1">
    <citation type="journal article" date="2015" name="Fungal Genet. Biol.">
        <title>Evolution of novel wood decay mechanisms in Agaricales revealed by the genome sequences of Fistulina hepatica and Cylindrobasidium torrendii.</title>
        <authorList>
            <person name="Floudas D."/>
            <person name="Held B.W."/>
            <person name="Riley R."/>
            <person name="Nagy L.G."/>
            <person name="Koehler G."/>
            <person name="Ransdell A.S."/>
            <person name="Younus H."/>
            <person name="Chow J."/>
            <person name="Chiniquy J."/>
            <person name="Lipzen A."/>
            <person name="Tritt A."/>
            <person name="Sun H."/>
            <person name="Haridas S."/>
            <person name="LaButti K."/>
            <person name="Ohm R.A."/>
            <person name="Kues U."/>
            <person name="Blanchette R.A."/>
            <person name="Grigoriev I.V."/>
            <person name="Minto R.E."/>
            <person name="Hibbett D.S."/>
        </authorList>
    </citation>
    <scope>NUCLEOTIDE SEQUENCE [LARGE SCALE GENOMIC DNA]</scope>
    <source>
        <strain evidence="2 3">FP15055 ss-10</strain>
    </source>
</reference>
<gene>
    <name evidence="2" type="ORF">CYLTODRAFT_495434</name>
</gene>
<sequence length="257" mass="27490">MDAPDHPGVVFTAADQPLSRSEYLLHPSGRIEFYTYREGDSDKHPFPFRVVKEGSPSPPATNIPDVTCILWGPKVWQGHRLEGRDDESQQATRSAGAADPNSKSPSVVIWLGRPLNNAPANGPHASTAAPTPLMSTAAPLALSAAPLASSAAPLTSAGQRRCPSPTCVSRSSSTTGIGDRLDGSDVAGGACDNIDTWLRMFSLDWPYKGLHAAAHQETCDHHPLEARRVLDGEKVERIWAWVDRSSTALPGTSRIAN</sequence>